<organism evidence="19 20">
    <name type="scientific">Blepharisma stoltei</name>
    <dbReference type="NCBI Taxonomy" id="1481888"/>
    <lineage>
        <taxon>Eukaryota</taxon>
        <taxon>Sar</taxon>
        <taxon>Alveolata</taxon>
        <taxon>Ciliophora</taxon>
        <taxon>Postciliodesmatophora</taxon>
        <taxon>Heterotrichea</taxon>
        <taxon>Heterotrichida</taxon>
        <taxon>Blepharismidae</taxon>
        <taxon>Blepharisma</taxon>
    </lineage>
</organism>
<name>A0AAU9J4A2_9CILI</name>
<dbReference type="InterPro" id="IPR000719">
    <property type="entry name" value="Prot_kinase_dom"/>
</dbReference>
<sequence length="586" mass="67985">MIKINPKICNSFLGMQSMKSSCAYSICQNSSTDYDTCPKCNSTRYCSQNCLRKDWTASHQFTCSQHKTAIQDYIEDRETKILGKGSYGEVKLVKNPTSGQYFALKQINKERLKSDSSLLVMLREINIHKALKHPNVIQLFQHFEDDKNVYILLEYAPNGSLFKLIKKRQGLSEEIAWHYYTQTCVGLKYLHDNHIIHRDLKPENLLLDQYGNVKICDFGWCVQSTEQRQTFCGTLDYMAPEMILEKGHSFELDMWAIGVLLYELLHGYPPFRAVRDTDKCQQILLPKLTFDPKISPEAADLIKNLLRTNPEERLQLNEVLAHPWIARYAPSINTNVNTKAIHPEYGLGVITNIEGLLCTIFYHDKNFTQYLAVPDIPYILEIQPNDQKETLLQEIESLKSIDSEASSLTREKRLLHRIHKWCKAPVKRKNKFERKLRKSINLKEKNFKIALKLELERFSGESRSEMRSSNQISDGSSVIDIKALKFVDLREQKSSTSNNCDGKTTEMTGDQSQKAYQNDKEIKEFNQSLEQQRERECRDFKRFLKTNSIGCQTRDSKGKTPNQQKSGITHWFTAIFGCVERRRTRE</sequence>
<accession>A0AAU9J4A2</accession>
<dbReference type="GO" id="GO:0004674">
    <property type="term" value="F:protein serine/threonine kinase activity"/>
    <property type="evidence" value="ECO:0007669"/>
    <property type="project" value="UniProtKB-KW"/>
</dbReference>
<keyword evidence="2 15" id="KW-0723">Serine/threonine-protein kinase</keyword>
<protein>
    <recommendedName>
        <fullName evidence="15">Aurora kinase</fullName>
        <ecNumber evidence="15">2.7.11.1</ecNumber>
    </recommendedName>
</protein>
<dbReference type="AlphaFoldDB" id="A0AAU9J4A2"/>
<evidence type="ECO:0000256" key="11">
    <source>
        <dbReference type="PIRSR" id="PIRSR630616-2"/>
    </source>
</evidence>
<evidence type="ECO:0000256" key="3">
    <source>
        <dbReference type="ARBA" id="ARBA00022679"/>
    </source>
</evidence>
<dbReference type="InterPro" id="IPR011009">
    <property type="entry name" value="Kinase-like_dom_sf"/>
</dbReference>
<evidence type="ECO:0000256" key="8">
    <source>
        <dbReference type="ARBA" id="ARBA00022833"/>
    </source>
</evidence>
<feature type="binding site" evidence="11">
    <location>
        <begin position="154"/>
        <end position="156"/>
    </location>
    <ligand>
        <name>ATP</name>
        <dbReference type="ChEBI" id="CHEBI:30616"/>
    </ligand>
</feature>
<dbReference type="EMBL" id="CAJZBQ010000029">
    <property type="protein sequence ID" value="CAG9321725.1"/>
    <property type="molecule type" value="Genomic_DNA"/>
</dbReference>
<feature type="binding site" evidence="11 14">
    <location>
        <position position="105"/>
    </location>
    <ligand>
        <name>ATP</name>
        <dbReference type="ChEBI" id="CHEBI:30616"/>
    </ligand>
</feature>
<evidence type="ECO:0000256" key="6">
    <source>
        <dbReference type="ARBA" id="ARBA00022771"/>
    </source>
</evidence>
<comment type="caution">
    <text evidence="19">The sequence shown here is derived from an EMBL/GenBank/DDBJ whole genome shotgun (WGS) entry which is preliminary data.</text>
</comment>
<evidence type="ECO:0000256" key="4">
    <source>
        <dbReference type="ARBA" id="ARBA00022723"/>
    </source>
</evidence>
<dbReference type="Gene3D" id="6.10.140.2220">
    <property type="match status" value="1"/>
</dbReference>
<evidence type="ECO:0000259" key="18">
    <source>
        <dbReference type="PROSITE" id="PS50865"/>
    </source>
</evidence>
<dbReference type="PROSITE" id="PS50011">
    <property type="entry name" value="PROTEIN_KINASE_DOM"/>
    <property type="match status" value="1"/>
</dbReference>
<evidence type="ECO:0000256" key="14">
    <source>
        <dbReference type="PROSITE-ProRule" id="PRU10141"/>
    </source>
</evidence>
<comment type="catalytic activity">
    <reaction evidence="15">
        <text>L-seryl-[protein] + ATP = O-phospho-L-seryl-[protein] + ADP + H(+)</text>
        <dbReference type="Rhea" id="RHEA:17989"/>
        <dbReference type="Rhea" id="RHEA-COMP:9863"/>
        <dbReference type="Rhea" id="RHEA-COMP:11604"/>
        <dbReference type="ChEBI" id="CHEBI:15378"/>
        <dbReference type="ChEBI" id="CHEBI:29999"/>
        <dbReference type="ChEBI" id="CHEBI:30616"/>
        <dbReference type="ChEBI" id="CHEBI:83421"/>
        <dbReference type="ChEBI" id="CHEBI:456216"/>
        <dbReference type="EC" id="2.7.11.1"/>
    </reaction>
</comment>
<dbReference type="Pfam" id="PF00069">
    <property type="entry name" value="Pkinase"/>
    <property type="match status" value="1"/>
</dbReference>
<feature type="domain" description="Protein kinase" evidence="17">
    <location>
        <begin position="76"/>
        <end position="325"/>
    </location>
</feature>
<dbReference type="InterPro" id="IPR002893">
    <property type="entry name" value="Znf_MYND"/>
</dbReference>
<evidence type="ECO:0000313" key="20">
    <source>
        <dbReference type="Proteomes" id="UP001162131"/>
    </source>
</evidence>
<dbReference type="PROSITE" id="PS50865">
    <property type="entry name" value="ZF_MYND_2"/>
    <property type="match status" value="1"/>
</dbReference>
<comment type="subunit">
    <text evidence="1">Monomer.</text>
</comment>
<feature type="cross-link" description="Glycyl lysine isopeptide (Lys-Gly) (interchain with G-Cter in SUMO2)" evidence="12">
    <location>
        <position position="201"/>
    </location>
</feature>
<dbReference type="InterPro" id="IPR030616">
    <property type="entry name" value="Aur-like"/>
</dbReference>
<feature type="domain" description="MYND-type" evidence="18">
    <location>
        <begin position="24"/>
        <end position="63"/>
    </location>
</feature>
<keyword evidence="6 13" id="KW-0863">Zinc-finger</keyword>
<dbReference type="InterPro" id="IPR017441">
    <property type="entry name" value="Protein_kinase_ATP_BS"/>
</dbReference>
<feature type="binding site" evidence="11">
    <location>
        <position position="217"/>
    </location>
    <ligand>
        <name>ATP</name>
        <dbReference type="ChEBI" id="CHEBI:30616"/>
    </ligand>
</feature>
<feature type="active site" description="Proton acceptor" evidence="10">
    <location>
        <position position="199"/>
    </location>
</feature>
<dbReference type="SMART" id="SM00220">
    <property type="entry name" value="S_TKc"/>
    <property type="match status" value="1"/>
</dbReference>
<keyword evidence="20" id="KW-1185">Reference proteome</keyword>
<comment type="similarity">
    <text evidence="15">Belongs to the protein kinase superfamily. Ser/Thr protein kinase family. Aurora subfamily.</text>
</comment>
<dbReference type="PANTHER" id="PTHR24350">
    <property type="entry name" value="SERINE/THREONINE-PROTEIN KINASE IAL-RELATED"/>
    <property type="match status" value="1"/>
</dbReference>
<dbReference type="Proteomes" id="UP001162131">
    <property type="component" value="Unassembled WGS sequence"/>
</dbReference>
<evidence type="ECO:0000256" key="12">
    <source>
        <dbReference type="PIRSR" id="PIRSR630616-3"/>
    </source>
</evidence>
<dbReference type="GO" id="GO:0005524">
    <property type="term" value="F:ATP binding"/>
    <property type="evidence" value="ECO:0007669"/>
    <property type="project" value="UniProtKB-UniRule"/>
</dbReference>
<keyword evidence="4" id="KW-0479">Metal-binding</keyword>
<evidence type="ECO:0000256" key="9">
    <source>
        <dbReference type="ARBA" id="ARBA00022840"/>
    </source>
</evidence>
<comment type="catalytic activity">
    <reaction evidence="15">
        <text>L-threonyl-[protein] + ATP = O-phospho-L-threonyl-[protein] + ADP + H(+)</text>
        <dbReference type="Rhea" id="RHEA:46608"/>
        <dbReference type="Rhea" id="RHEA-COMP:11060"/>
        <dbReference type="Rhea" id="RHEA-COMP:11605"/>
        <dbReference type="ChEBI" id="CHEBI:15378"/>
        <dbReference type="ChEBI" id="CHEBI:30013"/>
        <dbReference type="ChEBI" id="CHEBI:30616"/>
        <dbReference type="ChEBI" id="CHEBI:61977"/>
        <dbReference type="ChEBI" id="CHEBI:456216"/>
        <dbReference type="EC" id="2.7.11.1"/>
    </reaction>
</comment>
<feature type="region of interest" description="Disordered" evidence="16">
    <location>
        <begin position="495"/>
        <end position="515"/>
    </location>
</feature>
<dbReference type="PROSITE" id="PS00108">
    <property type="entry name" value="PROTEIN_KINASE_ST"/>
    <property type="match status" value="1"/>
</dbReference>
<evidence type="ECO:0000256" key="5">
    <source>
        <dbReference type="ARBA" id="ARBA00022741"/>
    </source>
</evidence>
<dbReference type="PROSITE" id="PS00107">
    <property type="entry name" value="PROTEIN_KINASE_ATP"/>
    <property type="match status" value="1"/>
</dbReference>
<dbReference type="GO" id="GO:0008270">
    <property type="term" value="F:zinc ion binding"/>
    <property type="evidence" value="ECO:0007669"/>
    <property type="project" value="UniProtKB-KW"/>
</dbReference>
<dbReference type="FunFam" id="3.30.200.20:FF:000042">
    <property type="entry name" value="Aurora kinase A"/>
    <property type="match status" value="1"/>
</dbReference>
<evidence type="ECO:0000256" key="16">
    <source>
        <dbReference type="SAM" id="MobiDB-lite"/>
    </source>
</evidence>
<dbReference type="EC" id="2.7.11.1" evidence="15"/>
<dbReference type="SUPFAM" id="SSF56112">
    <property type="entry name" value="Protein kinase-like (PK-like)"/>
    <property type="match status" value="1"/>
</dbReference>
<reference evidence="19" key="1">
    <citation type="submission" date="2021-09" db="EMBL/GenBank/DDBJ databases">
        <authorList>
            <consortium name="AG Swart"/>
            <person name="Singh M."/>
            <person name="Singh A."/>
            <person name="Seah K."/>
            <person name="Emmerich C."/>
        </authorList>
    </citation>
    <scope>NUCLEOTIDE SEQUENCE</scope>
    <source>
        <strain evidence="19">ATCC30299</strain>
    </source>
</reference>
<gene>
    <name evidence="19" type="ORF">BSTOLATCC_MIC29636</name>
</gene>
<keyword evidence="7 15" id="KW-0418">Kinase</keyword>
<dbReference type="CDD" id="cd14007">
    <property type="entry name" value="STKc_Aurora"/>
    <property type="match status" value="1"/>
</dbReference>
<keyword evidence="3 15" id="KW-0808">Transferase</keyword>
<keyword evidence="8" id="KW-0862">Zinc</keyword>
<feature type="binding site" evidence="11">
    <location>
        <begin position="203"/>
        <end position="204"/>
    </location>
    <ligand>
        <name>ATP</name>
        <dbReference type="ChEBI" id="CHEBI:30616"/>
    </ligand>
</feature>
<proteinExistence type="inferred from homology"/>
<dbReference type="Gene3D" id="1.10.510.10">
    <property type="entry name" value="Transferase(Phosphotransferase) domain 1"/>
    <property type="match status" value="1"/>
</dbReference>
<dbReference type="Pfam" id="PF01753">
    <property type="entry name" value="zf-MYND"/>
    <property type="match status" value="1"/>
</dbReference>
<evidence type="ECO:0000256" key="1">
    <source>
        <dbReference type="ARBA" id="ARBA00011245"/>
    </source>
</evidence>
<dbReference type="FunFam" id="1.10.510.10:FF:000571">
    <property type="entry name" value="Maternal embryonic leucine zipper kinase"/>
    <property type="match status" value="1"/>
</dbReference>
<evidence type="ECO:0000313" key="19">
    <source>
        <dbReference type="EMBL" id="CAG9321725.1"/>
    </source>
</evidence>
<keyword evidence="5 11" id="KW-0547">Nucleotide-binding</keyword>
<evidence type="ECO:0000256" key="13">
    <source>
        <dbReference type="PROSITE-ProRule" id="PRU00134"/>
    </source>
</evidence>
<evidence type="ECO:0000259" key="17">
    <source>
        <dbReference type="PROSITE" id="PS50011"/>
    </source>
</evidence>
<keyword evidence="9 11" id="KW-0067">ATP-binding</keyword>
<evidence type="ECO:0000256" key="2">
    <source>
        <dbReference type="ARBA" id="ARBA00022527"/>
    </source>
</evidence>
<dbReference type="InterPro" id="IPR008271">
    <property type="entry name" value="Ser/Thr_kinase_AS"/>
</dbReference>
<evidence type="ECO:0000256" key="15">
    <source>
        <dbReference type="RuleBase" id="RU367134"/>
    </source>
</evidence>
<evidence type="ECO:0000256" key="7">
    <source>
        <dbReference type="ARBA" id="ARBA00022777"/>
    </source>
</evidence>
<evidence type="ECO:0000256" key="10">
    <source>
        <dbReference type="PIRSR" id="PIRSR630616-1"/>
    </source>
</evidence>